<evidence type="ECO:0000256" key="1">
    <source>
        <dbReference type="SAM" id="SignalP"/>
    </source>
</evidence>
<feature type="chain" id="PRO_5015982086" description="Peptidase S1" evidence="1">
    <location>
        <begin position="27"/>
        <end position="356"/>
    </location>
</feature>
<dbReference type="Gene3D" id="2.40.10.120">
    <property type="match status" value="1"/>
</dbReference>
<sequence length="356" mass="37896">MTFRKLPALILATLAISALQPFSVCAPVGPEGAPSEPAPAPRVADVAQPRSSAFSLGRVRLKNGSAIQGDIIAERADRVIVDLGFDVVAIPRDDIDSVTTEAADDFSDNTETETGDSALFRTAPNQPALTVKENVSRVGEAVVQIRTPTGLGSGFIIDPAGYIVTNQHVIAGEYNISVTLFRSGRNELEKVVYHKIRIVALDPRLDLALLKIEDLPAAVTLPTLPLGDSNTLNEGQTVFAIGSPLGLDRTVSQGIVSSRNRPLGGQLYIQTTTQINPGNSGGPLFNLQGEVVGVNNMKPMITGVEGLGFSIPAAVLKNFLRNRDAYAFDARNPNSGYRYLEPPRILKTSGTANSEQ</sequence>
<keyword evidence="3" id="KW-1185">Reference proteome</keyword>
<dbReference type="EMBL" id="CP023004">
    <property type="protein sequence ID" value="AWI08844.1"/>
    <property type="molecule type" value="Genomic_DNA"/>
</dbReference>
<proteinExistence type="predicted"/>
<dbReference type="InterPro" id="IPR001940">
    <property type="entry name" value="Peptidase_S1C"/>
</dbReference>
<dbReference type="PANTHER" id="PTHR22939:SF129">
    <property type="entry name" value="SERINE PROTEASE HTRA2, MITOCHONDRIAL"/>
    <property type="match status" value="1"/>
</dbReference>
<reference evidence="2 3" key="1">
    <citation type="journal article" date="2018" name="Syst. Appl. Microbiol.">
        <title>Ereboglobus luteus gen. nov. sp. nov. from cockroach guts, and new insights into the oxygen relationship of the genera Opitutus and Didymococcus (Verrucomicrobia: Opitutaceae).</title>
        <authorList>
            <person name="Tegtmeier D."/>
            <person name="Belitz A."/>
            <person name="Radek R."/>
            <person name="Heimerl T."/>
            <person name="Brune A."/>
        </authorList>
    </citation>
    <scope>NUCLEOTIDE SEQUENCE [LARGE SCALE GENOMIC DNA]</scope>
    <source>
        <strain evidence="2 3">Ho45</strain>
    </source>
</reference>
<dbReference type="PANTHER" id="PTHR22939">
    <property type="entry name" value="SERINE PROTEASE FAMILY S1C HTRA-RELATED"/>
    <property type="match status" value="1"/>
</dbReference>
<dbReference type="SUPFAM" id="SSF50494">
    <property type="entry name" value="Trypsin-like serine proteases"/>
    <property type="match status" value="1"/>
</dbReference>
<dbReference type="InterPro" id="IPR009003">
    <property type="entry name" value="Peptidase_S1_PA"/>
</dbReference>
<evidence type="ECO:0000313" key="2">
    <source>
        <dbReference type="EMBL" id="AWI08844.1"/>
    </source>
</evidence>
<dbReference type="GO" id="GO:0006508">
    <property type="term" value="P:proteolysis"/>
    <property type="evidence" value="ECO:0007669"/>
    <property type="project" value="InterPro"/>
</dbReference>
<dbReference type="Proteomes" id="UP000244896">
    <property type="component" value="Chromosome"/>
</dbReference>
<accession>A0A2U8E2C4</accession>
<dbReference type="AlphaFoldDB" id="A0A2U8E2C4"/>
<evidence type="ECO:0008006" key="4">
    <source>
        <dbReference type="Google" id="ProtNLM"/>
    </source>
</evidence>
<feature type="signal peptide" evidence="1">
    <location>
        <begin position="1"/>
        <end position="26"/>
    </location>
</feature>
<dbReference type="RefSeq" id="WP_108824655.1">
    <property type="nucleotide sequence ID" value="NZ_CP023004.1"/>
</dbReference>
<organism evidence="2 3">
    <name type="scientific">Ereboglobus luteus</name>
    <dbReference type="NCBI Taxonomy" id="1796921"/>
    <lineage>
        <taxon>Bacteria</taxon>
        <taxon>Pseudomonadati</taxon>
        <taxon>Verrucomicrobiota</taxon>
        <taxon>Opitutia</taxon>
        <taxon>Opitutales</taxon>
        <taxon>Opitutaceae</taxon>
        <taxon>Ereboglobus</taxon>
    </lineage>
</organism>
<dbReference type="OrthoDB" id="9758917at2"/>
<protein>
    <recommendedName>
        <fullName evidence="4">Peptidase S1</fullName>
    </recommendedName>
</protein>
<dbReference type="Pfam" id="PF13365">
    <property type="entry name" value="Trypsin_2"/>
    <property type="match status" value="1"/>
</dbReference>
<evidence type="ECO:0000313" key="3">
    <source>
        <dbReference type="Proteomes" id="UP000244896"/>
    </source>
</evidence>
<dbReference type="PRINTS" id="PR00834">
    <property type="entry name" value="PROTEASES2C"/>
</dbReference>
<gene>
    <name evidence="2" type="ORF">CKA38_05885</name>
</gene>
<name>A0A2U8E2C4_9BACT</name>
<keyword evidence="1" id="KW-0732">Signal</keyword>
<dbReference type="KEGG" id="elut:CKA38_05885"/>
<dbReference type="GO" id="GO:0004252">
    <property type="term" value="F:serine-type endopeptidase activity"/>
    <property type="evidence" value="ECO:0007669"/>
    <property type="project" value="InterPro"/>
</dbReference>